<dbReference type="EMBL" id="JBHUDX010000004">
    <property type="protein sequence ID" value="MFD1657005.1"/>
    <property type="molecule type" value="Genomic_DNA"/>
</dbReference>
<evidence type="ECO:0008006" key="3">
    <source>
        <dbReference type="Google" id="ProtNLM"/>
    </source>
</evidence>
<comment type="caution">
    <text evidence="1">The sequence shown here is derived from an EMBL/GenBank/DDBJ whole genome shotgun (WGS) entry which is preliminary data.</text>
</comment>
<name>A0ABW4II54_9ACTN</name>
<protein>
    <recommendedName>
        <fullName evidence="3">Minor tail protein</fullName>
    </recommendedName>
</protein>
<dbReference type="Proteomes" id="UP001597261">
    <property type="component" value="Unassembled WGS sequence"/>
</dbReference>
<evidence type="ECO:0000313" key="1">
    <source>
        <dbReference type="EMBL" id="MFD1657005.1"/>
    </source>
</evidence>
<sequence>MAQQSWPYATYNAGAVTDAEYEVLASRYSDDGVYGDPTDTAVVTAGVGLSVDVRAGVYASLRGHGWQSGTTATNLVISANASGSTRTDRVVLRLDRATWTVAAVVREGTAGAGAPALVQDVGTYSSGVYEIPLATVTVPDSATSVTVTRGEQYVGARVRPCTSTTLPPSPLPGEQAYETDTGILRMWTGSIWVTVYEDSGQLTLGSGFSTWADAGGNVGRLIGSVVTLRIARTRIGSPLYVDDPDGSKVATVPAALRPVTPNQFFAVQFSGGQSGRAEVRTSGEVWVRALSGTVPVNGSLFLTMTYVRW</sequence>
<accession>A0ABW4II54</accession>
<keyword evidence="2" id="KW-1185">Reference proteome</keyword>
<gene>
    <name evidence="1" type="ORF">ACFSL4_01825</name>
</gene>
<reference evidence="2" key="1">
    <citation type="journal article" date="2019" name="Int. J. Syst. Evol. Microbiol.">
        <title>The Global Catalogue of Microorganisms (GCM) 10K type strain sequencing project: providing services to taxonomists for standard genome sequencing and annotation.</title>
        <authorList>
            <consortium name="The Broad Institute Genomics Platform"/>
            <consortium name="The Broad Institute Genome Sequencing Center for Infectious Disease"/>
            <person name="Wu L."/>
            <person name="Ma J."/>
        </authorList>
    </citation>
    <scope>NUCLEOTIDE SEQUENCE [LARGE SCALE GENOMIC DNA]</scope>
    <source>
        <strain evidence="2">CGMCC 1.12470</strain>
    </source>
</reference>
<dbReference type="RefSeq" id="WP_381077454.1">
    <property type="nucleotide sequence ID" value="NZ_JBHUDX010000004.1"/>
</dbReference>
<proteinExistence type="predicted"/>
<evidence type="ECO:0000313" key="2">
    <source>
        <dbReference type="Proteomes" id="UP001597261"/>
    </source>
</evidence>
<organism evidence="1 2">
    <name type="scientific">Streptomyces caeni</name>
    <dbReference type="NCBI Taxonomy" id="2307231"/>
    <lineage>
        <taxon>Bacteria</taxon>
        <taxon>Bacillati</taxon>
        <taxon>Actinomycetota</taxon>
        <taxon>Actinomycetes</taxon>
        <taxon>Kitasatosporales</taxon>
        <taxon>Streptomycetaceae</taxon>
        <taxon>Streptomyces</taxon>
    </lineage>
</organism>